<dbReference type="InterPro" id="IPR023170">
    <property type="entry name" value="HhH_base_excis_C"/>
</dbReference>
<feature type="binding site" evidence="12">
    <location>
        <position position="208"/>
    </location>
    <ligand>
        <name>[4Fe-4S] cluster</name>
        <dbReference type="ChEBI" id="CHEBI:49883"/>
    </ligand>
</feature>
<dbReference type="SUPFAM" id="SSF48150">
    <property type="entry name" value="DNA-glycosylase"/>
    <property type="match status" value="1"/>
</dbReference>
<reference evidence="14" key="1">
    <citation type="submission" date="2019-03" db="EMBL/GenBank/DDBJ databases">
        <title>Lake Tanganyika Metagenome-Assembled Genomes (MAGs).</title>
        <authorList>
            <person name="Tran P."/>
        </authorList>
    </citation>
    <scope>NUCLEOTIDE SEQUENCE</scope>
    <source>
        <strain evidence="14">K_DeepCast_65m_m2_066</strain>
    </source>
</reference>
<keyword evidence="3 12" id="KW-0479">Metal-binding</keyword>
<comment type="catalytic activity">
    <reaction evidence="12">
        <text>2'-deoxyribonucleotide-(2'-deoxyribose 5'-phosphate)-2'-deoxyribonucleotide-DNA = a 3'-end 2'-deoxyribonucleotide-(2,3-dehydro-2,3-deoxyribose 5'-phosphate)-DNA + a 5'-end 5'-phospho-2'-deoxyribonucleoside-DNA + H(+)</text>
        <dbReference type="Rhea" id="RHEA:66592"/>
        <dbReference type="Rhea" id="RHEA-COMP:13180"/>
        <dbReference type="Rhea" id="RHEA-COMP:16897"/>
        <dbReference type="Rhea" id="RHEA-COMP:17067"/>
        <dbReference type="ChEBI" id="CHEBI:15378"/>
        <dbReference type="ChEBI" id="CHEBI:136412"/>
        <dbReference type="ChEBI" id="CHEBI:157695"/>
        <dbReference type="ChEBI" id="CHEBI:167181"/>
        <dbReference type="EC" id="4.2.99.18"/>
    </reaction>
</comment>
<evidence type="ECO:0000256" key="8">
    <source>
        <dbReference type="ARBA" id="ARBA00023125"/>
    </source>
</evidence>
<keyword evidence="9 12" id="KW-0234">DNA repair</keyword>
<dbReference type="SMART" id="SM00525">
    <property type="entry name" value="FES"/>
    <property type="match status" value="1"/>
</dbReference>
<keyword evidence="7 12" id="KW-0411">Iron-sulfur</keyword>
<dbReference type="GO" id="GO:0140078">
    <property type="term" value="F:class I DNA-(apurinic or apyrimidinic site) endonuclease activity"/>
    <property type="evidence" value="ECO:0007669"/>
    <property type="project" value="UniProtKB-EC"/>
</dbReference>
<evidence type="ECO:0000256" key="6">
    <source>
        <dbReference type="ARBA" id="ARBA00023004"/>
    </source>
</evidence>
<dbReference type="Proteomes" id="UP000712673">
    <property type="component" value="Unassembled WGS sequence"/>
</dbReference>
<evidence type="ECO:0000313" key="14">
    <source>
        <dbReference type="EMBL" id="MBM3223397.1"/>
    </source>
</evidence>
<dbReference type="GO" id="GO:0006285">
    <property type="term" value="P:base-excision repair, AP site formation"/>
    <property type="evidence" value="ECO:0007669"/>
    <property type="project" value="TreeGrafter"/>
</dbReference>
<keyword evidence="5 12" id="KW-0378">Hydrolase</keyword>
<evidence type="ECO:0000256" key="11">
    <source>
        <dbReference type="ARBA" id="ARBA00023295"/>
    </source>
</evidence>
<dbReference type="NCBIfam" id="TIGR01083">
    <property type="entry name" value="nth"/>
    <property type="match status" value="1"/>
</dbReference>
<comment type="cofactor">
    <cofactor evidence="12">
        <name>[4Fe-4S] cluster</name>
        <dbReference type="ChEBI" id="CHEBI:49883"/>
    </cofactor>
    <text evidence="12">Binds 1 [4Fe-4S] cluster.</text>
</comment>
<feature type="binding site" evidence="12">
    <location>
        <position position="192"/>
    </location>
    <ligand>
        <name>[4Fe-4S] cluster</name>
        <dbReference type="ChEBI" id="CHEBI:49883"/>
    </ligand>
</feature>
<feature type="binding site" evidence="12">
    <location>
        <position position="199"/>
    </location>
    <ligand>
        <name>[4Fe-4S] cluster</name>
        <dbReference type="ChEBI" id="CHEBI:49883"/>
    </ligand>
</feature>
<dbReference type="AlphaFoldDB" id="A0A937VYP2"/>
<evidence type="ECO:0000256" key="3">
    <source>
        <dbReference type="ARBA" id="ARBA00022723"/>
    </source>
</evidence>
<keyword evidence="14" id="KW-0255">Endonuclease</keyword>
<evidence type="ECO:0000256" key="12">
    <source>
        <dbReference type="HAMAP-Rule" id="MF_00942"/>
    </source>
</evidence>
<keyword evidence="6 12" id="KW-0408">Iron</keyword>
<proteinExistence type="inferred from homology"/>
<keyword evidence="11 12" id="KW-0326">Glycosidase</keyword>
<keyword evidence="14" id="KW-0540">Nuclease</keyword>
<dbReference type="GO" id="GO:0046872">
    <property type="term" value="F:metal ion binding"/>
    <property type="evidence" value="ECO:0007669"/>
    <property type="project" value="UniProtKB-KW"/>
</dbReference>
<gene>
    <name evidence="12 14" type="primary">nth</name>
    <name evidence="14" type="ORF">FJZ47_06310</name>
</gene>
<dbReference type="Gene3D" id="1.10.340.30">
    <property type="entry name" value="Hypothetical protein, domain 2"/>
    <property type="match status" value="1"/>
</dbReference>
<evidence type="ECO:0000259" key="13">
    <source>
        <dbReference type="SMART" id="SM00478"/>
    </source>
</evidence>
<dbReference type="InterPro" id="IPR003265">
    <property type="entry name" value="HhH-GPD_domain"/>
</dbReference>
<evidence type="ECO:0000256" key="5">
    <source>
        <dbReference type="ARBA" id="ARBA00022801"/>
    </source>
</evidence>
<dbReference type="GO" id="GO:0051539">
    <property type="term" value="F:4 iron, 4 sulfur cluster binding"/>
    <property type="evidence" value="ECO:0007669"/>
    <property type="project" value="UniProtKB-UniRule"/>
</dbReference>
<evidence type="ECO:0000256" key="7">
    <source>
        <dbReference type="ARBA" id="ARBA00023014"/>
    </source>
</evidence>
<dbReference type="GO" id="GO:0003677">
    <property type="term" value="F:DNA binding"/>
    <property type="evidence" value="ECO:0007669"/>
    <property type="project" value="UniProtKB-UniRule"/>
</dbReference>
<comment type="function">
    <text evidence="12">DNA repair enzyme that has both DNA N-glycosylase activity and AP-lyase activity. The DNA N-glycosylase activity releases various damaged pyrimidines from DNA by cleaving the N-glycosidic bond, leaving an AP (apurinic/apyrimidinic) site. The AP-lyase activity cleaves the phosphodiester bond 3' to the AP site by a beta-elimination, leaving a 3'-terminal unsaturated sugar and a product with a terminal 5'-phosphate.</text>
</comment>
<dbReference type="InterPro" id="IPR000445">
    <property type="entry name" value="HhH_motif"/>
</dbReference>
<evidence type="ECO:0000256" key="2">
    <source>
        <dbReference type="ARBA" id="ARBA00022485"/>
    </source>
</evidence>
<comment type="caution">
    <text evidence="14">The sequence shown here is derived from an EMBL/GenBank/DDBJ whole genome shotgun (WGS) entry which is preliminary data.</text>
</comment>
<comment type="similarity">
    <text evidence="1 12">Belongs to the Nth/MutY family.</text>
</comment>
<dbReference type="Pfam" id="PF00730">
    <property type="entry name" value="HhH-GPD"/>
    <property type="match status" value="1"/>
</dbReference>
<feature type="domain" description="HhH-GPD" evidence="13">
    <location>
        <begin position="42"/>
        <end position="190"/>
    </location>
</feature>
<dbReference type="InterPro" id="IPR011257">
    <property type="entry name" value="DNA_glycosylase"/>
</dbReference>
<accession>A0A937VYP2</accession>
<keyword evidence="8 12" id="KW-0238">DNA-binding</keyword>
<evidence type="ECO:0000256" key="4">
    <source>
        <dbReference type="ARBA" id="ARBA00022763"/>
    </source>
</evidence>
<name>A0A937VYP2_UNCTE</name>
<evidence type="ECO:0000313" key="15">
    <source>
        <dbReference type="Proteomes" id="UP000712673"/>
    </source>
</evidence>
<dbReference type="EC" id="4.2.99.18" evidence="12"/>
<dbReference type="InterPro" id="IPR003651">
    <property type="entry name" value="Endonuclease3_FeS-loop_motif"/>
</dbReference>
<keyword evidence="10 12" id="KW-0456">Lyase</keyword>
<dbReference type="HAMAP" id="MF_00942">
    <property type="entry name" value="Nth"/>
    <property type="match status" value="1"/>
</dbReference>
<sequence>MAARRVSRHLKSLLTLLQDAYPDAHCALDFTTPLELLIATILSAQCTDARVNQVTPALFRTYQTAAAYAAADPEVLARDIQSTGFYRQKAKAIQQCCTLLVAQHDGTVPETMEALVALPGVGRKTANVVLGNAFQRPAGIAVDTHVQRVSRRIGLTVETTPEKIERELLAVIPQRDWTHISHVLITHGRTVCKARVPQCSACVIHHLCPSAHEGGQVSPLSPSGPPYE</sequence>
<dbReference type="PIRSF" id="PIRSF001435">
    <property type="entry name" value="Nth"/>
    <property type="match status" value="1"/>
</dbReference>
<feature type="binding site" evidence="12">
    <location>
        <position position="202"/>
    </location>
    <ligand>
        <name>[4Fe-4S] cluster</name>
        <dbReference type="ChEBI" id="CHEBI:49883"/>
    </ligand>
</feature>
<dbReference type="InterPro" id="IPR005759">
    <property type="entry name" value="Nth"/>
</dbReference>
<evidence type="ECO:0000256" key="9">
    <source>
        <dbReference type="ARBA" id="ARBA00023204"/>
    </source>
</evidence>
<dbReference type="Gene3D" id="1.10.1670.10">
    <property type="entry name" value="Helix-hairpin-Helix base-excision DNA repair enzymes (C-terminal)"/>
    <property type="match status" value="1"/>
</dbReference>
<keyword evidence="2 12" id="KW-0004">4Fe-4S</keyword>
<dbReference type="FunFam" id="1.10.1670.10:FF:000001">
    <property type="entry name" value="Endonuclease III"/>
    <property type="match status" value="1"/>
</dbReference>
<dbReference type="Pfam" id="PF00633">
    <property type="entry name" value="HHH"/>
    <property type="match status" value="1"/>
</dbReference>
<dbReference type="PANTHER" id="PTHR10359">
    <property type="entry name" value="A/G-SPECIFIC ADENINE GLYCOSYLASE/ENDONUCLEASE III"/>
    <property type="match status" value="1"/>
</dbReference>
<dbReference type="GO" id="GO:0019104">
    <property type="term" value="F:DNA N-glycosylase activity"/>
    <property type="evidence" value="ECO:0007669"/>
    <property type="project" value="UniProtKB-UniRule"/>
</dbReference>
<evidence type="ECO:0000256" key="10">
    <source>
        <dbReference type="ARBA" id="ARBA00023239"/>
    </source>
</evidence>
<evidence type="ECO:0000256" key="1">
    <source>
        <dbReference type="ARBA" id="ARBA00008343"/>
    </source>
</evidence>
<dbReference type="EMBL" id="VGLS01000137">
    <property type="protein sequence ID" value="MBM3223397.1"/>
    <property type="molecule type" value="Genomic_DNA"/>
</dbReference>
<keyword evidence="4 12" id="KW-0227">DNA damage</keyword>
<protein>
    <recommendedName>
        <fullName evidence="12">Endonuclease III</fullName>
        <ecNumber evidence="12">4.2.99.18</ecNumber>
    </recommendedName>
    <alternativeName>
        <fullName evidence="12">DNA-(apurinic or apyrimidinic site) lyase</fullName>
    </alternativeName>
</protein>
<dbReference type="CDD" id="cd00056">
    <property type="entry name" value="ENDO3c"/>
    <property type="match status" value="1"/>
</dbReference>
<dbReference type="FunFam" id="1.10.340.30:FF:000001">
    <property type="entry name" value="Endonuclease III"/>
    <property type="match status" value="1"/>
</dbReference>
<organism evidence="14 15">
    <name type="scientific">Tectimicrobiota bacterium</name>
    <dbReference type="NCBI Taxonomy" id="2528274"/>
    <lineage>
        <taxon>Bacteria</taxon>
        <taxon>Pseudomonadati</taxon>
        <taxon>Nitrospinota/Tectimicrobiota group</taxon>
        <taxon>Candidatus Tectimicrobiota</taxon>
    </lineage>
</organism>
<dbReference type="SMART" id="SM00478">
    <property type="entry name" value="ENDO3c"/>
    <property type="match status" value="1"/>
</dbReference>
<dbReference type="PANTHER" id="PTHR10359:SF18">
    <property type="entry name" value="ENDONUCLEASE III"/>
    <property type="match status" value="1"/>
</dbReference>